<dbReference type="PANTHER" id="PTHR24198:SF165">
    <property type="entry name" value="ANKYRIN REPEAT-CONTAINING PROTEIN-RELATED"/>
    <property type="match status" value="1"/>
</dbReference>
<reference evidence="4 5" key="1">
    <citation type="journal article" date="2018" name="BMC Genomics">
        <title>The genome of Naegleria lovaniensis, the basis for a comparative approach to unravel pathogenicity factors of the human pathogenic amoeba N. fowleri.</title>
        <authorList>
            <person name="Liechti N."/>
            <person name="Schurch N."/>
            <person name="Bruggmann R."/>
            <person name="Wittwer M."/>
        </authorList>
    </citation>
    <scope>NUCLEOTIDE SEQUENCE [LARGE SCALE GENOMIC DNA]</scope>
    <source>
        <strain evidence="4 5">ATCC 30569</strain>
    </source>
</reference>
<accession>A0AA88GJF2</accession>
<dbReference type="GeneID" id="68100883"/>
<feature type="repeat" description="ANK" evidence="3">
    <location>
        <begin position="158"/>
        <end position="190"/>
    </location>
</feature>
<keyword evidence="5" id="KW-1185">Reference proteome</keyword>
<keyword evidence="1" id="KW-0677">Repeat</keyword>
<sequence length="353" mass="39506">MITNTPTSAEQGFVRCLQSNDIESLKRLLLDTSQLEMLKTSVISLGSTDSLPLLHLAVLQGSGQFVDTMLRFGFDPNTKTPKGKKETCISMLVRLMESGEKQLTASPFEMIQLLLENGASPTIPDVLLWKPIHSSQNKKIIKLLLRYGESIDSLGGATGCTPLVLACRKGNKDLVAWLLKHHANPNICDKQGFFPIHHALGDEHVVKLLLEQGKQCINKRANNPDGYTPLHFCCERETKGIQGKSNLLILYGANPDLRTLTSNKTAEEITENHKYLFKLYRSRKSLSAATGTAESNFNANNECADDGSVSDDEDQIIREQFNKYMINYNYMDNLTRGEKRLSITHLILENYMD</sequence>
<evidence type="ECO:0000256" key="1">
    <source>
        <dbReference type="ARBA" id="ARBA00022737"/>
    </source>
</evidence>
<evidence type="ECO:0000313" key="4">
    <source>
        <dbReference type="EMBL" id="KAG2378286.1"/>
    </source>
</evidence>
<dbReference type="Pfam" id="PF12796">
    <property type="entry name" value="Ank_2"/>
    <property type="match status" value="1"/>
</dbReference>
<dbReference type="SMART" id="SM00248">
    <property type="entry name" value="ANK"/>
    <property type="match status" value="5"/>
</dbReference>
<dbReference type="InterPro" id="IPR002110">
    <property type="entry name" value="Ankyrin_rpt"/>
</dbReference>
<dbReference type="Gene3D" id="1.25.40.20">
    <property type="entry name" value="Ankyrin repeat-containing domain"/>
    <property type="match status" value="2"/>
</dbReference>
<dbReference type="RefSeq" id="XP_044545548.1">
    <property type="nucleotide sequence ID" value="XM_044698504.1"/>
</dbReference>
<dbReference type="Proteomes" id="UP000816034">
    <property type="component" value="Unassembled WGS sequence"/>
</dbReference>
<dbReference type="AlphaFoldDB" id="A0AA88GJF2"/>
<dbReference type="SUPFAM" id="SSF48403">
    <property type="entry name" value="Ankyrin repeat"/>
    <property type="match status" value="1"/>
</dbReference>
<evidence type="ECO:0008006" key="6">
    <source>
        <dbReference type="Google" id="ProtNLM"/>
    </source>
</evidence>
<dbReference type="PROSITE" id="PS50088">
    <property type="entry name" value="ANK_REPEAT"/>
    <property type="match status" value="1"/>
</dbReference>
<evidence type="ECO:0000256" key="2">
    <source>
        <dbReference type="ARBA" id="ARBA00023043"/>
    </source>
</evidence>
<proteinExistence type="predicted"/>
<name>A0AA88GJF2_NAELO</name>
<evidence type="ECO:0000256" key="3">
    <source>
        <dbReference type="PROSITE-ProRule" id="PRU00023"/>
    </source>
</evidence>
<protein>
    <recommendedName>
        <fullName evidence="6">Ankyrin repeat protein</fullName>
    </recommendedName>
</protein>
<organism evidence="4 5">
    <name type="scientific">Naegleria lovaniensis</name>
    <name type="common">Amoeba</name>
    <dbReference type="NCBI Taxonomy" id="51637"/>
    <lineage>
        <taxon>Eukaryota</taxon>
        <taxon>Discoba</taxon>
        <taxon>Heterolobosea</taxon>
        <taxon>Tetramitia</taxon>
        <taxon>Eutetramitia</taxon>
        <taxon>Vahlkampfiidae</taxon>
        <taxon>Naegleria</taxon>
    </lineage>
</organism>
<dbReference type="PANTHER" id="PTHR24198">
    <property type="entry name" value="ANKYRIN REPEAT AND PROTEIN KINASE DOMAIN-CONTAINING PROTEIN"/>
    <property type="match status" value="1"/>
</dbReference>
<gene>
    <name evidence="4" type="ORF">C9374_008429</name>
</gene>
<dbReference type="EMBL" id="PYSW02000034">
    <property type="protein sequence ID" value="KAG2378286.1"/>
    <property type="molecule type" value="Genomic_DNA"/>
</dbReference>
<comment type="caution">
    <text evidence="4">The sequence shown here is derived from an EMBL/GenBank/DDBJ whole genome shotgun (WGS) entry which is preliminary data.</text>
</comment>
<dbReference type="PROSITE" id="PS50297">
    <property type="entry name" value="ANK_REP_REGION"/>
    <property type="match status" value="1"/>
</dbReference>
<evidence type="ECO:0000313" key="5">
    <source>
        <dbReference type="Proteomes" id="UP000816034"/>
    </source>
</evidence>
<dbReference type="InterPro" id="IPR036770">
    <property type="entry name" value="Ankyrin_rpt-contain_sf"/>
</dbReference>
<keyword evidence="2 3" id="KW-0040">ANK repeat</keyword>